<sequence>MMTNVTMSAALAAGADAKLLLQHLLQHEKNFTKIGQKNAVHLFAAAAFLMENTSGIKPYGT</sequence>
<name>A0ABU0BYS3_9HYPH</name>
<evidence type="ECO:0000313" key="1">
    <source>
        <dbReference type="EMBL" id="MDQ0323418.1"/>
    </source>
</evidence>
<keyword evidence="2" id="KW-1185">Reference proteome</keyword>
<dbReference type="EMBL" id="JAUSVF010000003">
    <property type="protein sequence ID" value="MDQ0323418.1"/>
    <property type="molecule type" value="Genomic_DNA"/>
</dbReference>
<organism evidence="1 2">
    <name type="scientific">Pararhizobium capsulatum DSM 1112</name>
    <dbReference type="NCBI Taxonomy" id="1121113"/>
    <lineage>
        <taxon>Bacteria</taxon>
        <taxon>Pseudomonadati</taxon>
        <taxon>Pseudomonadota</taxon>
        <taxon>Alphaproteobacteria</taxon>
        <taxon>Hyphomicrobiales</taxon>
        <taxon>Rhizobiaceae</taxon>
        <taxon>Rhizobium/Agrobacterium group</taxon>
        <taxon>Pararhizobium</taxon>
    </lineage>
</organism>
<proteinExistence type="predicted"/>
<gene>
    <name evidence="1" type="ORF">QO002_005624</name>
</gene>
<evidence type="ECO:0000313" key="2">
    <source>
        <dbReference type="Proteomes" id="UP001230207"/>
    </source>
</evidence>
<reference evidence="1 2" key="1">
    <citation type="submission" date="2023-07" db="EMBL/GenBank/DDBJ databases">
        <title>Genomic Encyclopedia of Type Strains, Phase IV (KMG-IV): sequencing the most valuable type-strain genomes for metagenomic binning, comparative biology and taxonomic classification.</title>
        <authorList>
            <person name="Goeker M."/>
        </authorList>
    </citation>
    <scope>NUCLEOTIDE SEQUENCE [LARGE SCALE GENOMIC DNA]</scope>
    <source>
        <strain evidence="1 2">DSM 1112</strain>
    </source>
</reference>
<dbReference type="RefSeq" id="WP_307235947.1">
    <property type="nucleotide sequence ID" value="NZ_JAUSVF010000003.1"/>
</dbReference>
<accession>A0ABU0BYS3</accession>
<dbReference type="Proteomes" id="UP001230207">
    <property type="component" value="Unassembled WGS sequence"/>
</dbReference>
<comment type="caution">
    <text evidence="1">The sequence shown here is derived from an EMBL/GenBank/DDBJ whole genome shotgun (WGS) entry which is preliminary data.</text>
</comment>
<protein>
    <submittedName>
        <fullName evidence="1">Uncharacterized protein</fullName>
    </submittedName>
</protein>